<dbReference type="PRINTS" id="PR01577">
    <property type="entry name" value="KCNABCHANNEL"/>
</dbReference>
<dbReference type="InterPro" id="IPR023210">
    <property type="entry name" value="NADP_OxRdtase_dom"/>
</dbReference>
<evidence type="ECO:0000313" key="13">
    <source>
        <dbReference type="Proteomes" id="UP000472272"/>
    </source>
</evidence>
<keyword evidence="5" id="KW-0633">Potassium transport</keyword>
<reference evidence="12" key="2">
    <citation type="submission" date="2025-08" db="UniProtKB">
        <authorList>
            <consortium name="Ensembl"/>
        </authorList>
    </citation>
    <scope>IDENTIFICATION</scope>
</reference>
<feature type="domain" description="NADP-dependent oxidoreductase" evidence="11">
    <location>
        <begin position="58"/>
        <end position="342"/>
    </location>
</feature>
<evidence type="ECO:0000259" key="11">
    <source>
        <dbReference type="Pfam" id="PF00248"/>
    </source>
</evidence>
<evidence type="ECO:0000256" key="7">
    <source>
        <dbReference type="ARBA" id="ARBA00022958"/>
    </source>
</evidence>
<feature type="region of interest" description="Disordered" evidence="10">
    <location>
        <begin position="344"/>
        <end position="372"/>
    </location>
</feature>
<dbReference type="GO" id="GO:0005737">
    <property type="term" value="C:cytoplasm"/>
    <property type="evidence" value="ECO:0007669"/>
    <property type="project" value="UniProtKB-SubCell"/>
</dbReference>
<evidence type="ECO:0000256" key="1">
    <source>
        <dbReference type="ARBA" id="ARBA00004496"/>
    </source>
</evidence>
<dbReference type="InterPro" id="IPR005983">
    <property type="entry name" value="K_chnl_volt-dep_bsu_KCNAB"/>
</dbReference>
<proteinExistence type="inferred from homology"/>
<dbReference type="OMA" id="EQPAYNM"/>
<dbReference type="PANTHER" id="PTHR43150">
    <property type="entry name" value="HYPERKINETIC, ISOFORM M"/>
    <property type="match status" value="1"/>
</dbReference>
<gene>
    <name evidence="12" type="primary">KCNAB3</name>
</gene>
<evidence type="ECO:0000256" key="6">
    <source>
        <dbReference type="ARBA" id="ARBA00022857"/>
    </source>
</evidence>
<dbReference type="PANTHER" id="PTHR43150:SF3">
    <property type="entry name" value="VOLTAGE-GATED POTASSIUM CHANNEL SUBUNIT BETA-3"/>
    <property type="match status" value="1"/>
</dbReference>
<keyword evidence="7" id="KW-0630">Potassium</keyword>
<dbReference type="AlphaFoldDB" id="A0A670KD13"/>
<evidence type="ECO:0000256" key="5">
    <source>
        <dbReference type="ARBA" id="ARBA00022538"/>
    </source>
</evidence>
<keyword evidence="6" id="KW-0521">NADP</keyword>
<dbReference type="GO" id="GO:0008076">
    <property type="term" value="C:voltage-gated potassium channel complex"/>
    <property type="evidence" value="ECO:0007669"/>
    <property type="project" value="TreeGrafter"/>
</dbReference>
<keyword evidence="9" id="KW-0406">Ion transport</keyword>
<dbReference type="GO" id="GO:0016491">
    <property type="term" value="F:oxidoreductase activity"/>
    <property type="evidence" value="ECO:0007669"/>
    <property type="project" value="UniProtKB-KW"/>
</dbReference>
<dbReference type="PRINTS" id="PR01580">
    <property type="entry name" value="KCNAB3CHANEL"/>
</dbReference>
<dbReference type="GeneTree" id="ENSGT00940000159306"/>
<dbReference type="InterPro" id="IPR036812">
    <property type="entry name" value="NAD(P)_OxRdtase_dom_sf"/>
</dbReference>
<evidence type="ECO:0000256" key="4">
    <source>
        <dbReference type="ARBA" id="ARBA00022490"/>
    </source>
</evidence>
<evidence type="ECO:0000256" key="9">
    <source>
        <dbReference type="ARBA" id="ARBA00023065"/>
    </source>
</evidence>
<keyword evidence="4" id="KW-0963">Cytoplasm</keyword>
<evidence type="ECO:0000256" key="3">
    <source>
        <dbReference type="ARBA" id="ARBA00022448"/>
    </source>
</evidence>
<comment type="subcellular location">
    <subcellularLocation>
        <location evidence="1">Cytoplasm</location>
    </subcellularLocation>
</comment>
<dbReference type="SUPFAM" id="SSF51430">
    <property type="entry name" value="NAD(P)-linked oxidoreductase"/>
    <property type="match status" value="1"/>
</dbReference>
<dbReference type="Pfam" id="PF00248">
    <property type="entry name" value="Aldo_ket_red"/>
    <property type="match status" value="1"/>
</dbReference>
<dbReference type="Ensembl" id="ENSPMRT00000035530.1">
    <property type="protein sequence ID" value="ENSPMRP00000033489.1"/>
    <property type="gene ID" value="ENSPMRG00000021713.1"/>
</dbReference>
<reference evidence="12 13" key="1">
    <citation type="journal article" date="2019" name="Proc. Natl. Acad. Sci. U.S.A.">
        <title>Regulatory changes in pterin and carotenoid genes underlie balanced color polymorphisms in the wall lizard.</title>
        <authorList>
            <person name="Andrade P."/>
            <person name="Pinho C."/>
            <person name="Perez I de Lanuza G."/>
            <person name="Afonso S."/>
            <person name="Brejcha J."/>
            <person name="Rubin C.J."/>
            <person name="Wallerman O."/>
            <person name="Pereira P."/>
            <person name="Sabatino S.J."/>
            <person name="Bellati A."/>
            <person name="Pellitteri-Rosa D."/>
            <person name="Bosakova Z."/>
            <person name="Bunikis I."/>
            <person name="Carretero M.A."/>
            <person name="Feiner N."/>
            <person name="Marsik P."/>
            <person name="Pauperio F."/>
            <person name="Salvi D."/>
            <person name="Soler L."/>
            <person name="While G.M."/>
            <person name="Uller T."/>
            <person name="Font E."/>
            <person name="Andersson L."/>
            <person name="Carneiro M."/>
        </authorList>
    </citation>
    <scope>NUCLEOTIDE SEQUENCE</scope>
</reference>
<dbReference type="InterPro" id="IPR005399">
    <property type="entry name" value="K_chnl_volt-dep_bsu_KCNAB-rel"/>
</dbReference>
<dbReference type="InterPro" id="IPR005402">
    <property type="entry name" value="K_chnl_volt-dep_bsu_KCNAB3"/>
</dbReference>
<name>A0A670KD13_PODMU</name>
<keyword evidence="8" id="KW-0560">Oxidoreductase</keyword>
<keyword evidence="3" id="KW-0813">Transport</keyword>
<reference evidence="12" key="3">
    <citation type="submission" date="2025-09" db="UniProtKB">
        <authorList>
            <consortium name="Ensembl"/>
        </authorList>
    </citation>
    <scope>IDENTIFICATION</scope>
</reference>
<evidence type="ECO:0000313" key="12">
    <source>
        <dbReference type="Ensembl" id="ENSPMRP00000033489.1"/>
    </source>
</evidence>
<accession>A0A670KD13</accession>
<keyword evidence="13" id="KW-1185">Reference proteome</keyword>
<organism evidence="12 13">
    <name type="scientific">Podarcis muralis</name>
    <name type="common">Wall lizard</name>
    <name type="synonym">Lacerta muralis</name>
    <dbReference type="NCBI Taxonomy" id="64176"/>
    <lineage>
        <taxon>Eukaryota</taxon>
        <taxon>Metazoa</taxon>
        <taxon>Chordata</taxon>
        <taxon>Craniata</taxon>
        <taxon>Vertebrata</taxon>
        <taxon>Euteleostomi</taxon>
        <taxon>Lepidosauria</taxon>
        <taxon>Squamata</taxon>
        <taxon>Bifurcata</taxon>
        <taxon>Unidentata</taxon>
        <taxon>Episquamata</taxon>
        <taxon>Laterata</taxon>
        <taxon>Lacertibaenia</taxon>
        <taxon>Lacertidae</taxon>
        <taxon>Podarcis</taxon>
    </lineage>
</organism>
<dbReference type="GO" id="GO:0005249">
    <property type="term" value="F:voltage-gated potassium channel activity"/>
    <property type="evidence" value="ECO:0007669"/>
    <property type="project" value="InterPro"/>
</dbReference>
<dbReference type="NCBIfam" id="TIGR01293">
    <property type="entry name" value="Kv_beta"/>
    <property type="match status" value="1"/>
</dbReference>
<evidence type="ECO:0000256" key="8">
    <source>
        <dbReference type="ARBA" id="ARBA00023002"/>
    </source>
</evidence>
<evidence type="ECO:0000256" key="2">
    <source>
        <dbReference type="ARBA" id="ARBA00006515"/>
    </source>
</evidence>
<comment type="similarity">
    <text evidence="2">Belongs to the shaker potassium channel beta subunit family.</text>
</comment>
<dbReference type="GO" id="GO:1901379">
    <property type="term" value="P:regulation of potassium ion transmembrane transport"/>
    <property type="evidence" value="ECO:0007669"/>
    <property type="project" value="TreeGrafter"/>
</dbReference>
<dbReference type="GO" id="GO:0015459">
    <property type="term" value="F:potassium channel regulator activity"/>
    <property type="evidence" value="ECO:0007669"/>
    <property type="project" value="TreeGrafter"/>
</dbReference>
<sequence>MKSSVVKRCCKSTSLAGFQGAPTQQNIYLNFGLAWIEVPPFFLFFRNLGKSGLRVSCLGLGTWVTFGSQISDEMAENVLTIAYENGVNLFDTAEVYASGKAEKTLGNILKKGTGWAKSALSSILSGAPYATPVLTPCCSFAGLKGSLQRLQLEYVDIVFANRMDANSPMEEIVRAMTYVINQGMAMYWGTSRWSAMEIMEAYSVARQFNLIPPVCEQAEYHMFQREKVETQLPELYHKIGVGAITWSPLSCGLITGKYEERVPENCRAAMKGYHWLKEKLQSEDGKKQQAKVKELHPIAERLGCTVAQLAIAWCLRSEGVSSVLLGVSSTEQLIENLGSIQVRRRNKGAKSGKHEAGTIKNSRTHQKKKGKSECRASLVEVWLGRIWGAR</sequence>
<evidence type="ECO:0000256" key="10">
    <source>
        <dbReference type="SAM" id="MobiDB-lite"/>
    </source>
</evidence>
<dbReference type="Gene3D" id="3.20.20.100">
    <property type="entry name" value="NADP-dependent oxidoreductase domain"/>
    <property type="match status" value="1"/>
</dbReference>
<dbReference type="GO" id="GO:0044325">
    <property type="term" value="F:transmembrane transporter binding"/>
    <property type="evidence" value="ECO:0007669"/>
    <property type="project" value="TreeGrafter"/>
</dbReference>
<dbReference type="Proteomes" id="UP000472272">
    <property type="component" value="Chromosome 13"/>
</dbReference>
<protein>
    <submittedName>
        <fullName evidence="12">Potassium voltage-gated channel subfamily A regulatory beta subunit 3</fullName>
    </submittedName>
</protein>